<accession>A0A971D0N0</accession>
<proteinExistence type="predicted"/>
<protein>
    <submittedName>
        <fullName evidence="4">TetR/AcrR family transcriptional regulator</fullName>
    </submittedName>
</protein>
<dbReference type="Gene3D" id="1.10.357.10">
    <property type="entry name" value="Tetracycline Repressor, domain 2"/>
    <property type="match status" value="1"/>
</dbReference>
<dbReference type="EMBL" id="JAAXZR010000027">
    <property type="protein sequence ID" value="NLT80343.1"/>
    <property type="molecule type" value="Genomic_DNA"/>
</dbReference>
<evidence type="ECO:0000256" key="1">
    <source>
        <dbReference type="ARBA" id="ARBA00023125"/>
    </source>
</evidence>
<dbReference type="AlphaFoldDB" id="A0A971D0N0"/>
<dbReference type="PRINTS" id="PR00455">
    <property type="entry name" value="HTHTETR"/>
</dbReference>
<dbReference type="InterPro" id="IPR009057">
    <property type="entry name" value="Homeodomain-like_sf"/>
</dbReference>
<dbReference type="InterPro" id="IPR050624">
    <property type="entry name" value="HTH-type_Tx_Regulator"/>
</dbReference>
<feature type="domain" description="HTH tetR-type" evidence="3">
    <location>
        <begin position="10"/>
        <end position="70"/>
    </location>
</feature>
<evidence type="ECO:0000256" key="2">
    <source>
        <dbReference type="PROSITE-ProRule" id="PRU00335"/>
    </source>
</evidence>
<keyword evidence="1 2" id="KW-0238">DNA-binding</keyword>
<evidence type="ECO:0000259" key="3">
    <source>
        <dbReference type="PROSITE" id="PS50977"/>
    </source>
</evidence>
<feature type="DNA-binding region" description="H-T-H motif" evidence="2">
    <location>
        <begin position="33"/>
        <end position="52"/>
    </location>
</feature>
<reference evidence="4" key="2">
    <citation type="submission" date="2020-01" db="EMBL/GenBank/DDBJ databases">
        <authorList>
            <person name="Campanaro S."/>
        </authorList>
    </citation>
    <scope>NUCLEOTIDE SEQUENCE</scope>
    <source>
        <strain evidence="4">AS01afH2WH_6</strain>
    </source>
</reference>
<dbReference type="InterPro" id="IPR001647">
    <property type="entry name" value="HTH_TetR"/>
</dbReference>
<name>A0A971D0N0_9BIFI</name>
<dbReference type="PANTHER" id="PTHR43479">
    <property type="entry name" value="ACREF/ENVCD OPERON REPRESSOR-RELATED"/>
    <property type="match status" value="1"/>
</dbReference>
<comment type="caution">
    <text evidence="4">The sequence shown here is derived from an EMBL/GenBank/DDBJ whole genome shotgun (WGS) entry which is preliminary data.</text>
</comment>
<dbReference type="Gene3D" id="1.10.10.60">
    <property type="entry name" value="Homeodomain-like"/>
    <property type="match status" value="1"/>
</dbReference>
<dbReference type="Proteomes" id="UP000767327">
    <property type="component" value="Unassembled WGS sequence"/>
</dbReference>
<reference evidence="4" key="1">
    <citation type="journal article" date="2020" name="Biotechnol. Biofuels">
        <title>New insights from the biogas microbiome by comprehensive genome-resolved metagenomics of nearly 1600 species originating from multiple anaerobic digesters.</title>
        <authorList>
            <person name="Campanaro S."/>
            <person name="Treu L."/>
            <person name="Rodriguez-R L.M."/>
            <person name="Kovalovszki A."/>
            <person name="Ziels R.M."/>
            <person name="Maus I."/>
            <person name="Zhu X."/>
            <person name="Kougias P.G."/>
            <person name="Basile A."/>
            <person name="Luo G."/>
            <person name="Schluter A."/>
            <person name="Konstantinidis K.T."/>
            <person name="Angelidaki I."/>
        </authorList>
    </citation>
    <scope>NUCLEOTIDE SEQUENCE</scope>
    <source>
        <strain evidence="4">AS01afH2WH_6</strain>
    </source>
</reference>
<sequence>MAEGYVQHQKKQADKIIRITEKLYMERGMEGFTIGDIADGAEITRATVYNYFSCKEDILWAIFFEKMDGLLLRLNKKLEDTTTTFERLQAYAEANYEYFKEDASFAIFFDLFHTIFATASQKPDDFWESPYNISNWRPGKSIKMFTENFHDGSVKANLDPHATVVSYYYAFLGTMSFTFKNKDELTKFYGLDYLDVAKIQISWILQAIKAD</sequence>
<dbReference type="RefSeq" id="WP_273174479.1">
    <property type="nucleotide sequence ID" value="NZ_CP181270.1"/>
</dbReference>
<dbReference type="PROSITE" id="PS50977">
    <property type="entry name" value="HTH_TETR_2"/>
    <property type="match status" value="1"/>
</dbReference>
<evidence type="ECO:0000313" key="5">
    <source>
        <dbReference type="Proteomes" id="UP000767327"/>
    </source>
</evidence>
<dbReference type="PANTHER" id="PTHR43479:SF11">
    <property type="entry name" value="ACREF_ENVCD OPERON REPRESSOR-RELATED"/>
    <property type="match status" value="1"/>
</dbReference>
<dbReference type="SUPFAM" id="SSF46689">
    <property type="entry name" value="Homeodomain-like"/>
    <property type="match status" value="1"/>
</dbReference>
<organism evidence="4 5">
    <name type="scientific">Bifidobacterium crudilactis</name>
    <dbReference type="NCBI Taxonomy" id="327277"/>
    <lineage>
        <taxon>Bacteria</taxon>
        <taxon>Bacillati</taxon>
        <taxon>Actinomycetota</taxon>
        <taxon>Actinomycetes</taxon>
        <taxon>Bifidobacteriales</taxon>
        <taxon>Bifidobacteriaceae</taxon>
        <taxon>Bifidobacterium</taxon>
    </lineage>
</organism>
<evidence type="ECO:0000313" key="4">
    <source>
        <dbReference type="EMBL" id="NLT80343.1"/>
    </source>
</evidence>
<gene>
    <name evidence="4" type="ORF">GXW98_08695</name>
</gene>
<dbReference type="Pfam" id="PF00440">
    <property type="entry name" value="TetR_N"/>
    <property type="match status" value="1"/>
</dbReference>
<dbReference type="GO" id="GO:0003677">
    <property type="term" value="F:DNA binding"/>
    <property type="evidence" value="ECO:0007669"/>
    <property type="project" value="UniProtKB-UniRule"/>
</dbReference>